<proteinExistence type="predicted"/>
<keyword evidence="2" id="KW-1185">Reference proteome</keyword>
<dbReference type="EnsemblMetazoa" id="PPA39740.1">
    <property type="protein sequence ID" value="PPA39740.1"/>
    <property type="gene ID" value="WBGene00278109"/>
</dbReference>
<reference evidence="1" key="2">
    <citation type="submission" date="2022-06" db="UniProtKB">
        <authorList>
            <consortium name="EnsemblMetazoa"/>
        </authorList>
    </citation>
    <scope>IDENTIFICATION</scope>
    <source>
        <strain evidence="1">PS312</strain>
    </source>
</reference>
<sequence length="121" mass="13182">MFQSSLDAIRSEQIPEGLPKRPTGLVDGSVEERMTRRNSGLAPSMADFDYDVINKERANPSLVGTLDAECINDTNRSDVNERLVEGEEVQVTLMVVAAAAVAALVSLALQRVTREMEGSME</sequence>
<dbReference type="AlphaFoldDB" id="A0A2A6BXX5"/>
<accession>A0A2A6BXX5</accession>
<evidence type="ECO:0000313" key="1">
    <source>
        <dbReference type="EnsemblMetazoa" id="PPA39740.1"/>
    </source>
</evidence>
<organism evidence="1 2">
    <name type="scientific">Pristionchus pacificus</name>
    <name type="common">Parasitic nematode worm</name>
    <dbReference type="NCBI Taxonomy" id="54126"/>
    <lineage>
        <taxon>Eukaryota</taxon>
        <taxon>Metazoa</taxon>
        <taxon>Ecdysozoa</taxon>
        <taxon>Nematoda</taxon>
        <taxon>Chromadorea</taxon>
        <taxon>Rhabditida</taxon>
        <taxon>Rhabditina</taxon>
        <taxon>Diplogasteromorpha</taxon>
        <taxon>Diplogasteroidea</taxon>
        <taxon>Neodiplogasteridae</taxon>
        <taxon>Pristionchus</taxon>
    </lineage>
</organism>
<accession>A0A8R1YUN4</accession>
<reference evidence="2" key="1">
    <citation type="journal article" date="2008" name="Nat. Genet.">
        <title>The Pristionchus pacificus genome provides a unique perspective on nematode lifestyle and parasitism.</title>
        <authorList>
            <person name="Dieterich C."/>
            <person name="Clifton S.W."/>
            <person name="Schuster L.N."/>
            <person name="Chinwalla A."/>
            <person name="Delehaunty K."/>
            <person name="Dinkelacker I."/>
            <person name="Fulton L."/>
            <person name="Fulton R."/>
            <person name="Godfrey J."/>
            <person name="Minx P."/>
            <person name="Mitreva M."/>
            <person name="Roeseler W."/>
            <person name="Tian H."/>
            <person name="Witte H."/>
            <person name="Yang S.P."/>
            <person name="Wilson R.K."/>
            <person name="Sommer R.J."/>
        </authorList>
    </citation>
    <scope>NUCLEOTIDE SEQUENCE [LARGE SCALE GENOMIC DNA]</scope>
    <source>
        <strain evidence="2">PS312</strain>
    </source>
</reference>
<protein>
    <submittedName>
        <fullName evidence="1">Uncharacterized protein</fullName>
    </submittedName>
</protein>
<gene>
    <name evidence="1" type="primary">WBGene00278109</name>
</gene>
<evidence type="ECO:0000313" key="2">
    <source>
        <dbReference type="Proteomes" id="UP000005239"/>
    </source>
</evidence>
<name>A0A2A6BXX5_PRIPA</name>
<dbReference type="Proteomes" id="UP000005239">
    <property type="component" value="Unassembled WGS sequence"/>
</dbReference>